<dbReference type="OrthoDB" id="9782395at2"/>
<dbReference type="Proteomes" id="UP000255517">
    <property type="component" value="Unassembled WGS sequence"/>
</dbReference>
<feature type="transmembrane region" description="Helical" evidence="5">
    <location>
        <begin position="7"/>
        <end position="30"/>
    </location>
</feature>
<dbReference type="PANTHER" id="PTHR12714:SF9">
    <property type="entry name" value="PROTEIN-S-ISOPRENYLCYSTEINE O-METHYLTRANSFERASE"/>
    <property type="match status" value="1"/>
</dbReference>
<dbReference type="STRING" id="1122949.GCA_000378725_01188"/>
<dbReference type="InterPro" id="IPR007318">
    <property type="entry name" value="Phopholipid_MeTrfase"/>
</dbReference>
<evidence type="ECO:0000313" key="7">
    <source>
        <dbReference type="Proteomes" id="UP000255517"/>
    </source>
</evidence>
<evidence type="ECO:0008006" key="8">
    <source>
        <dbReference type="Google" id="ProtNLM"/>
    </source>
</evidence>
<evidence type="ECO:0000256" key="5">
    <source>
        <dbReference type="SAM" id="Phobius"/>
    </source>
</evidence>
<evidence type="ECO:0000256" key="2">
    <source>
        <dbReference type="ARBA" id="ARBA00022692"/>
    </source>
</evidence>
<accession>A0A379C6D7</accession>
<feature type="transmembrane region" description="Helical" evidence="5">
    <location>
        <begin position="50"/>
        <end position="71"/>
    </location>
</feature>
<feature type="transmembrane region" description="Helical" evidence="5">
    <location>
        <begin position="92"/>
        <end position="109"/>
    </location>
</feature>
<dbReference type="Gene3D" id="1.20.120.1630">
    <property type="match status" value="1"/>
</dbReference>
<dbReference type="Pfam" id="PF04191">
    <property type="entry name" value="PEMT"/>
    <property type="match status" value="1"/>
</dbReference>
<sequence>MKNKNNLPIFGVGPFYVITCLIITLLSLLLIKNGHFKFATIKKEMMLHSIFNLLAYVFIIFGIYLWVRAVIIQKVNKKVQQGILLKDGIYSIVRNPIYSAFLFIFTGVLFLSMNYILLVLPFFFWIFLTVLMKNTEEKWLREKFGKEYIDYCKDVNRVIPWFAKNKY</sequence>
<keyword evidence="3 5" id="KW-1133">Transmembrane helix</keyword>
<keyword evidence="4 5" id="KW-0472">Membrane</keyword>
<dbReference type="GO" id="GO:0016740">
    <property type="term" value="F:transferase activity"/>
    <property type="evidence" value="ECO:0007669"/>
    <property type="project" value="UniProtKB-ARBA"/>
</dbReference>
<evidence type="ECO:0000256" key="4">
    <source>
        <dbReference type="ARBA" id="ARBA00023136"/>
    </source>
</evidence>
<dbReference type="AlphaFoldDB" id="A0A379C6D7"/>
<dbReference type="PANTHER" id="PTHR12714">
    <property type="entry name" value="PROTEIN-S ISOPRENYLCYSTEINE O-METHYLTRANSFERASE"/>
    <property type="match status" value="1"/>
</dbReference>
<dbReference type="GO" id="GO:0012505">
    <property type="term" value="C:endomembrane system"/>
    <property type="evidence" value="ECO:0007669"/>
    <property type="project" value="UniProtKB-SubCell"/>
</dbReference>
<dbReference type="EMBL" id="UGSZ01000001">
    <property type="protein sequence ID" value="SUB57245.1"/>
    <property type="molecule type" value="Genomic_DNA"/>
</dbReference>
<name>A0A379C6D7_9FIRM</name>
<reference evidence="6 7" key="1">
    <citation type="submission" date="2018-06" db="EMBL/GenBank/DDBJ databases">
        <authorList>
            <consortium name="Pathogen Informatics"/>
            <person name="Doyle S."/>
        </authorList>
    </citation>
    <scope>NUCLEOTIDE SEQUENCE [LARGE SCALE GENOMIC DNA]</scope>
    <source>
        <strain evidence="6 7">NCTC13149</strain>
    </source>
</reference>
<comment type="subcellular location">
    <subcellularLocation>
        <location evidence="1">Endomembrane system</location>
        <topology evidence="1">Multi-pass membrane protein</topology>
    </subcellularLocation>
</comment>
<proteinExistence type="predicted"/>
<organism evidence="6 7">
    <name type="scientific">Peptoniphilus lacrimalis</name>
    <dbReference type="NCBI Taxonomy" id="33031"/>
    <lineage>
        <taxon>Bacteria</taxon>
        <taxon>Bacillati</taxon>
        <taxon>Bacillota</taxon>
        <taxon>Tissierellia</taxon>
        <taxon>Tissierellales</taxon>
        <taxon>Peptoniphilaceae</taxon>
        <taxon>Peptoniphilus</taxon>
    </lineage>
</organism>
<evidence type="ECO:0000256" key="1">
    <source>
        <dbReference type="ARBA" id="ARBA00004127"/>
    </source>
</evidence>
<evidence type="ECO:0000313" key="6">
    <source>
        <dbReference type="EMBL" id="SUB57245.1"/>
    </source>
</evidence>
<protein>
    <recommendedName>
        <fullName evidence="8">Isoprenylcysteine carboxylmethyltransferase family protein</fullName>
    </recommendedName>
</protein>
<evidence type="ECO:0000256" key="3">
    <source>
        <dbReference type="ARBA" id="ARBA00022989"/>
    </source>
</evidence>
<dbReference type="RefSeq" id="WP_009344925.1">
    <property type="nucleotide sequence ID" value="NZ_CAMUOS010000001.1"/>
</dbReference>
<feature type="transmembrane region" description="Helical" evidence="5">
    <location>
        <begin position="115"/>
        <end position="132"/>
    </location>
</feature>
<gene>
    <name evidence="6" type="ORF">NCTC13149_01080</name>
</gene>
<keyword evidence="2 5" id="KW-0812">Transmembrane</keyword>